<evidence type="ECO:0000313" key="5">
    <source>
        <dbReference type="EMBL" id="PTF15722.1"/>
    </source>
</evidence>
<dbReference type="AlphaFoldDB" id="A0A2K4DJ25"/>
<dbReference type="Proteomes" id="UP000243350">
    <property type="component" value="Unassembled WGS sequence"/>
</dbReference>
<protein>
    <submittedName>
        <fullName evidence="3">Nucleoside triphosphatase YtkD</fullName>
    </submittedName>
</protein>
<keyword evidence="6" id="KW-1185">Reference proteome</keyword>
<evidence type="ECO:0000313" key="4">
    <source>
        <dbReference type="EMBL" id="PTF15252.1"/>
    </source>
</evidence>
<evidence type="ECO:0000259" key="2">
    <source>
        <dbReference type="PROSITE" id="PS51462"/>
    </source>
</evidence>
<accession>A0A2K4DJ25</accession>
<reference evidence="3" key="2">
    <citation type="submission" date="2018-03" db="EMBL/GenBank/DDBJ databases">
        <authorList>
            <person name="Keele B.F."/>
        </authorList>
    </citation>
    <scope>NUCLEOTIDE SEQUENCE</scope>
    <source>
        <strain evidence="5">SNUC 4143</strain>
        <strain evidence="3">SNUC 761</strain>
    </source>
</reference>
<dbReference type="SUPFAM" id="SSF55811">
    <property type="entry name" value="Nudix"/>
    <property type="match status" value="1"/>
</dbReference>
<dbReference type="EMBL" id="PYZI01000001">
    <property type="protein sequence ID" value="PTF15252.1"/>
    <property type="molecule type" value="Genomic_DNA"/>
</dbReference>
<name>A0A2K4DJ25_9STAP</name>
<dbReference type="Pfam" id="PF00293">
    <property type="entry name" value="NUDIX"/>
    <property type="match status" value="1"/>
</dbReference>
<sequence>MKFIDKDNRPVIVQYKSDNDRPNGNHVLAIPIFHNQLLFTQHKIRGIEFPGGKVEQGEESRHAIERELYEETGGIAQDVHYIAQYEVSTQDRSMFKKDVYLINVERLETKKDYLETNGPLLYKHLNDIPHDEQSYLIQDDAILHCLERVIALGYYQE</sequence>
<organism evidence="3 7">
    <name type="scientific">Staphylococcus devriesei</name>
    <dbReference type="NCBI Taxonomy" id="586733"/>
    <lineage>
        <taxon>Bacteria</taxon>
        <taxon>Bacillati</taxon>
        <taxon>Bacillota</taxon>
        <taxon>Bacilli</taxon>
        <taxon>Bacillales</taxon>
        <taxon>Staphylococcaceae</taxon>
        <taxon>Staphylococcus</taxon>
    </lineage>
</organism>
<dbReference type="PROSITE" id="PS51462">
    <property type="entry name" value="NUDIX"/>
    <property type="match status" value="1"/>
</dbReference>
<dbReference type="Proteomes" id="UP000242547">
    <property type="component" value="Unassembled WGS sequence"/>
</dbReference>
<dbReference type="InterPro" id="IPR000086">
    <property type="entry name" value="NUDIX_hydrolase_dom"/>
</dbReference>
<reference evidence="4" key="3">
    <citation type="submission" date="2018-03" db="EMBL/GenBank/DDBJ databases">
        <authorList>
            <person name="Naushad S."/>
        </authorList>
    </citation>
    <scope>NUCLEOTIDE SEQUENCE</scope>
    <source>
        <strain evidence="4">SNUC 1409</strain>
    </source>
</reference>
<comment type="caution">
    <text evidence="3">The sequence shown here is derived from an EMBL/GenBank/DDBJ whole genome shotgun (WGS) entry which is preliminary data.</text>
</comment>
<dbReference type="OrthoDB" id="9131041at2"/>
<dbReference type="EMBL" id="PYZH01000027">
    <property type="protein sequence ID" value="PTF15722.1"/>
    <property type="molecule type" value="Genomic_DNA"/>
</dbReference>
<dbReference type="InterPro" id="IPR014078">
    <property type="entry name" value="Nudix_YtkD"/>
</dbReference>
<keyword evidence="1" id="KW-0378">Hydrolase</keyword>
<evidence type="ECO:0000313" key="3">
    <source>
        <dbReference type="EMBL" id="PTE72064.1"/>
    </source>
</evidence>
<dbReference type="NCBIfam" id="TIGR02705">
    <property type="entry name" value="nudix_YtkD"/>
    <property type="match status" value="1"/>
</dbReference>
<dbReference type="Proteomes" id="UP000242088">
    <property type="component" value="Unassembled WGS sequence"/>
</dbReference>
<evidence type="ECO:0000313" key="6">
    <source>
        <dbReference type="Proteomes" id="UP000242088"/>
    </source>
</evidence>
<evidence type="ECO:0000256" key="1">
    <source>
        <dbReference type="ARBA" id="ARBA00022801"/>
    </source>
</evidence>
<feature type="domain" description="Nudix hydrolase" evidence="2">
    <location>
        <begin position="22"/>
        <end position="145"/>
    </location>
</feature>
<dbReference type="RefSeq" id="WP_103167152.1">
    <property type="nucleotide sequence ID" value="NZ_CP130489.1"/>
</dbReference>
<dbReference type="InterPro" id="IPR020084">
    <property type="entry name" value="NUDIX_hydrolase_CS"/>
</dbReference>
<gene>
    <name evidence="3" type="primary">ytkD</name>
    <name evidence="3" type="ORF">BUY44_08650</name>
    <name evidence="4" type="ORF">BUY47_00325</name>
    <name evidence="5" type="ORF">BUY48_05775</name>
</gene>
<dbReference type="EMBL" id="PYZL01000061">
    <property type="protein sequence ID" value="PTE72064.1"/>
    <property type="molecule type" value="Genomic_DNA"/>
</dbReference>
<dbReference type="InterPro" id="IPR015797">
    <property type="entry name" value="NUDIX_hydrolase-like_dom_sf"/>
</dbReference>
<evidence type="ECO:0000313" key="8">
    <source>
        <dbReference type="Proteomes" id="UP000243350"/>
    </source>
</evidence>
<reference evidence="6 7" key="1">
    <citation type="journal article" date="2016" name="Front. Microbiol.">
        <title>Comprehensive Phylogenetic Analysis of Bovine Non-aureus Staphylococci Species Based on Whole-Genome Sequencing.</title>
        <authorList>
            <person name="Naushad S."/>
            <person name="Barkema H.W."/>
            <person name="Luby C."/>
            <person name="Condas L.A."/>
            <person name="Nobrega D.B."/>
            <person name="Carson D.A."/>
            <person name="De Buck J."/>
        </authorList>
    </citation>
    <scope>NUCLEOTIDE SEQUENCE [LARGE SCALE GENOMIC DNA]</scope>
    <source>
        <strain evidence="4 6">SNUC 1409</strain>
        <strain evidence="5 8">SNUC 4143</strain>
        <strain evidence="3 7">SNUC 761</strain>
    </source>
</reference>
<dbReference type="GeneID" id="48887683"/>
<evidence type="ECO:0000313" key="7">
    <source>
        <dbReference type="Proteomes" id="UP000242547"/>
    </source>
</evidence>
<dbReference type="GO" id="GO:0016787">
    <property type="term" value="F:hydrolase activity"/>
    <property type="evidence" value="ECO:0007669"/>
    <property type="project" value="UniProtKB-KW"/>
</dbReference>
<proteinExistence type="predicted"/>
<dbReference type="Gene3D" id="3.90.79.10">
    <property type="entry name" value="Nucleoside Triphosphate Pyrophosphohydrolase"/>
    <property type="match status" value="1"/>
</dbReference>
<dbReference type="PROSITE" id="PS00893">
    <property type="entry name" value="NUDIX_BOX"/>
    <property type="match status" value="1"/>
</dbReference>